<keyword evidence="2" id="KW-1185">Reference proteome</keyword>
<evidence type="ECO:0000313" key="2">
    <source>
        <dbReference type="Proteomes" id="UP000696280"/>
    </source>
</evidence>
<sequence length="136" mass="15361">MYPAIVKKFLSIIGRRITIHMTKLGYPQRFFYSAYMIYAKFQSCEKNLVSQWGVDGLKAAKMFANTKIGLDVMKNLGGVDGLKAAKVFANTKIGLDVMKNLGNGSEKQGNSATDFKFSEKFSRPKMDRLQRTVFKE</sequence>
<evidence type="ECO:0000313" key="1">
    <source>
        <dbReference type="EMBL" id="CAG8950463.1"/>
    </source>
</evidence>
<dbReference type="AlphaFoldDB" id="A0A9N9KP03"/>
<organism evidence="1 2">
    <name type="scientific">Hymenoscyphus fraxineus</name>
    <dbReference type="NCBI Taxonomy" id="746836"/>
    <lineage>
        <taxon>Eukaryota</taxon>
        <taxon>Fungi</taxon>
        <taxon>Dikarya</taxon>
        <taxon>Ascomycota</taxon>
        <taxon>Pezizomycotina</taxon>
        <taxon>Leotiomycetes</taxon>
        <taxon>Helotiales</taxon>
        <taxon>Helotiaceae</taxon>
        <taxon>Hymenoscyphus</taxon>
    </lineage>
</organism>
<proteinExistence type="predicted"/>
<reference evidence="1" key="1">
    <citation type="submission" date="2021-07" db="EMBL/GenBank/DDBJ databases">
        <authorList>
            <person name="Durling M."/>
        </authorList>
    </citation>
    <scope>NUCLEOTIDE SEQUENCE</scope>
</reference>
<gene>
    <name evidence="1" type="ORF">HYFRA_00006959</name>
</gene>
<comment type="caution">
    <text evidence="1">The sequence shown here is derived from an EMBL/GenBank/DDBJ whole genome shotgun (WGS) entry which is preliminary data.</text>
</comment>
<dbReference type="EMBL" id="CAJVRL010000037">
    <property type="protein sequence ID" value="CAG8950463.1"/>
    <property type="molecule type" value="Genomic_DNA"/>
</dbReference>
<dbReference type="Proteomes" id="UP000696280">
    <property type="component" value="Unassembled WGS sequence"/>
</dbReference>
<name>A0A9N9KP03_9HELO</name>
<protein>
    <submittedName>
        <fullName evidence="1">Uncharacterized protein</fullName>
    </submittedName>
</protein>
<accession>A0A9N9KP03</accession>